<comment type="caution">
    <text evidence="1">The sequence shown here is derived from an EMBL/GenBank/DDBJ whole genome shotgun (WGS) entry which is preliminary data.</text>
</comment>
<gene>
    <name evidence="1" type="ORF">J2W49_001657</name>
</gene>
<dbReference type="EMBL" id="JAVDWU010000003">
    <property type="protein sequence ID" value="MDR7149702.1"/>
    <property type="molecule type" value="Genomic_DNA"/>
</dbReference>
<accession>A0ABU1WLA3</accession>
<organism evidence="1 2">
    <name type="scientific">Hydrogenophaga palleronii</name>
    <dbReference type="NCBI Taxonomy" id="65655"/>
    <lineage>
        <taxon>Bacteria</taxon>
        <taxon>Pseudomonadati</taxon>
        <taxon>Pseudomonadota</taxon>
        <taxon>Betaproteobacteria</taxon>
        <taxon>Burkholderiales</taxon>
        <taxon>Comamonadaceae</taxon>
        <taxon>Hydrogenophaga</taxon>
    </lineage>
</organism>
<evidence type="ECO:0000313" key="1">
    <source>
        <dbReference type="EMBL" id="MDR7149702.1"/>
    </source>
</evidence>
<sequence length="50" mass="5832">MVSLILVAPHMIASNPLPIKKSQIHRFYRHKSNCKFGIQYMHEPTPRCLV</sequence>
<name>A0ABU1WLA3_9BURK</name>
<proteinExistence type="predicted"/>
<reference evidence="1 2" key="1">
    <citation type="submission" date="2023-07" db="EMBL/GenBank/DDBJ databases">
        <title>Sorghum-associated microbial communities from plants grown in Nebraska, USA.</title>
        <authorList>
            <person name="Schachtman D."/>
        </authorList>
    </citation>
    <scope>NUCLEOTIDE SEQUENCE [LARGE SCALE GENOMIC DNA]</scope>
    <source>
        <strain evidence="1 2">4249</strain>
    </source>
</reference>
<protein>
    <submittedName>
        <fullName evidence="1">Uncharacterized protein</fullName>
    </submittedName>
</protein>
<keyword evidence="2" id="KW-1185">Reference proteome</keyword>
<dbReference type="Proteomes" id="UP001265700">
    <property type="component" value="Unassembled WGS sequence"/>
</dbReference>
<evidence type="ECO:0000313" key="2">
    <source>
        <dbReference type="Proteomes" id="UP001265700"/>
    </source>
</evidence>